<evidence type="ECO:0008006" key="5">
    <source>
        <dbReference type="Google" id="ProtNLM"/>
    </source>
</evidence>
<accession>A0A813KDJ9</accession>
<name>A0A813KDJ9_POLGL</name>
<feature type="transmembrane region" description="Helical" evidence="1">
    <location>
        <begin position="506"/>
        <end position="529"/>
    </location>
</feature>
<keyword evidence="1" id="KW-0812">Transmembrane</keyword>
<dbReference type="EMBL" id="CAJNNW010029824">
    <property type="protein sequence ID" value="CAE8701623.1"/>
    <property type="molecule type" value="Genomic_DNA"/>
</dbReference>
<feature type="transmembrane region" description="Helical" evidence="1">
    <location>
        <begin position="263"/>
        <end position="285"/>
    </location>
</feature>
<feature type="transmembrane region" description="Helical" evidence="1">
    <location>
        <begin position="427"/>
        <end position="455"/>
    </location>
</feature>
<evidence type="ECO:0000313" key="4">
    <source>
        <dbReference type="Proteomes" id="UP000626109"/>
    </source>
</evidence>
<evidence type="ECO:0000256" key="2">
    <source>
        <dbReference type="SAM" id="SignalP"/>
    </source>
</evidence>
<sequence>MRARNPMARLWWTAGFFSVVSSSEILGWNSGDALFHGEEDQGCSLLQAAATPARMRSDVLVRPSPLALQQAGQEAGQEGPLDDIMGAASAASSAVGMLGAMGESLVSEFKLQGSTRQTINLYAAAAMGFMATATGLGLAADRFYPRAKSSSGQPTYFVLVMISASYVLLIPGLFCTLFSFLIGAEMMGMKVIVSSVHGHPSTITESTVSMVKLLCDTGGWLGAALVVFYAMVVPAVKLVLLIAGEMFREDPATVQKSRRCIHFVQFITKWACPDMFAYILLIYLFRDLDERSSTITALAQLDTGFTCFSLFCVGSTIATLALRPPEDPSSTDSPSNRWSVGPSRLPFVVGVMFVGFLGLLFEGMVRPCMGLRLNSEILFQPNGPLPASAKPMVEMMHLTDQVNTDVSLSRCTSALLRWTLEGEVNCILAMLMLVVFMVALPVVDMCLLLSAAAKLYMCPSTVSDPAGSTMSVVRVLKHCSMLDVAIMGVVVVCSAGAAYQKQGVQFLLLPGLLFLALAEALHYATYYIVRDACHAAANDSKVSSSS</sequence>
<feature type="chain" id="PRO_5032790349" description="Paraquat-inducible protein A" evidence="2">
    <location>
        <begin position="23"/>
        <end position="546"/>
    </location>
</feature>
<evidence type="ECO:0000313" key="3">
    <source>
        <dbReference type="EMBL" id="CAE8701623.1"/>
    </source>
</evidence>
<dbReference type="InterPro" id="IPR007498">
    <property type="entry name" value="PqiA-like"/>
</dbReference>
<comment type="caution">
    <text evidence="3">The sequence shown here is derived from an EMBL/GenBank/DDBJ whole genome shotgun (WGS) entry which is preliminary data.</text>
</comment>
<dbReference type="Proteomes" id="UP000626109">
    <property type="component" value="Unassembled WGS sequence"/>
</dbReference>
<keyword evidence="2" id="KW-0732">Signal</keyword>
<feature type="transmembrane region" description="Helical" evidence="1">
    <location>
        <begin position="475"/>
        <end position="499"/>
    </location>
</feature>
<feature type="transmembrane region" description="Helical" evidence="1">
    <location>
        <begin position="119"/>
        <end position="140"/>
    </location>
</feature>
<evidence type="ECO:0000256" key="1">
    <source>
        <dbReference type="SAM" id="Phobius"/>
    </source>
</evidence>
<dbReference type="Pfam" id="PF04403">
    <property type="entry name" value="PqiA"/>
    <property type="match status" value="1"/>
</dbReference>
<feature type="transmembrane region" description="Helical" evidence="1">
    <location>
        <begin position="305"/>
        <end position="325"/>
    </location>
</feature>
<keyword evidence="1" id="KW-0472">Membrane</keyword>
<feature type="transmembrane region" description="Helical" evidence="1">
    <location>
        <begin position="220"/>
        <end position="243"/>
    </location>
</feature>
<protein>
    <recommendedName>
        <fullName evidence="5">Paraquat-inducible protein A</fullName>
    </recommendedName>
</protein>
<gene>
    <name evidence="3" type="ORF">PGLA2088_LOCUS32079</name>
</gene>
<keyword evidence="1" id="KW-1133">Transmembrane helix</keyword>
<organism evidence="3 4">
    <name type="scientific">Polarella glacialis</name>
    <name type="common">Dinoflagellate</name>
    <dbReference type="NCBI Taxonomy" id="89957"/>
    <lineage>
        <taxon>Eukaryota</taxon>
        <taxon>Sar</taxon>
        <taxon>Alveolata</taxon>
        <taxon>Dinophyceae</taxon>
        <taxon>Suessiales</taxon>
        <taxon>Suessiaceae</taxon>
        <taxon>Polarella</taxon>
    </lineage>
</organism>
<dbReference type="AlphaFoldDB" id="A0A813KDJ9"/>
<proteinExistence type="predicted"/>
<feature type="transmembrane region" description="Helical" evidence="1">
    <location>
        <begin position="345"/>
        <end position="365"/>
    </location>
</feature>
<feature type="transmembrane region" description="Helical" evidence="1">
    <location>
        <begin position="156"/>
        <end position="182"/>
    </location>
</feature>
<reference evidence="3" key="1">
    <citation type="submission" date="2021-02" db="EMBL/GenBank/DDBJ databases">
        <authorList>
            <person name="Dougan E. K."/>
            <person name="Rhodes N."/>
            <person name="Thang M."/>
            <person name="Chan C."/>
        </authorList>
    </citation>
    <scope>NUCLEOTIDE SEQUENCE</scope>
</reference>
<feature type="signal peptide" evidence="2">
    <location>
        <begin position="1"/>
        <end position="22"/>
    </location>
</feature>